<sequence>MTTPQRTTTPQHATAGPAPAHGPAPSFRYTAAPDRLAPFVTRPAYQETGSGRAATPPSTGGTYSLAALGTWFTWPGLSTDLFPAAPWAGLERVRHAPPRPRGHARPAELRERLEAAVERAIGDREHVAVATSGGLDSAALLAVTARVCRRTGRRLLAVTMDIPDDRGRRPKVVVDRLLEFLGLSIPHLRVAAAPRRWPEPDWCTHGPRFDGFPRLHRGMAELAAGAGAQILLHGSGADQLLEAPGYLAARLLGSGSFGDLAAYLRDASAGGGPPARELLAALAGRLDRRASSGLYWSTAWPRRLREHGSALLADGVHERACEWEDDYRAEAARVAAEAGASWAEALMIHRTFPYDVVVPATELPEVAPFYDPVFAEYAFHLPLTVRYSGAYDNEYLRRKRLVADLLPDGVGAVLPPYRQRGSQSYARYWRLARVEPVLAVERGLLRPDWRSRCRDTFEVATASAVELWLRGAEERGATA</sequence>
<dbReference type="RefSeq" id="WP_185085356.1">
    <property type="nucleotide sequence ID" value="NZ_JACHJB010000002.1"/>
</dbReference>
<dbReference type="Proteomes" id="UP000583800">
    <property type="component" value="Unassembled WGS sequence"/>
</dbReference>
<feature type="domain" description="Asparagine synthetase" evidence="2">
    <location>
        <begin position="108"/>
        <end position="409"/>
    </location>
</feature>
<evidence type="ECO:0000313" key="4">
    <source>
        <dbReference type="Proteomes" id="UP000583800"/>
    </source>
</evidence>
<dbReference type="EMBL" id="JACHJB010000002">
    <property type="protein sequence ID" value="MBB6347402.1"/>
    <property type="molecule type" value="Genomic_DNA"/>
</dbReference>
<evidence type="ECO:0000313" key="3">
    <source>
        <dbReference type="EMBL" id="MBB6347402.1"/>
    </source>
</evidence>
<evidence type="ECO:0000259" key="2">
    <source>
        <dbReference type="Pfam" id="PF00733"/>
    </source>
</evidence>
<protein>
    <submittedName>
        <fullName evidence="3">Asparagine synthetase B (Glutamine-hydrolyzing)</fullName>
    </submittedName>
</protein>
<proteinExistence type="predicted"/>
<evidence type="ECO:0000256" key="1">
    <source>
        <dbReference type="SAM" id="MobiDB-lite"/>
    </source>
</evidence>
<dbReference type="SUPFAM" id="SSF52402">
    <property type="entry name" value="Adenine nucleotide alpha hydrolases-like"/>
    <property type="match status" value="1"/>
</dbReference>
<keyword evidence="4" id="KW-1185">Reference proteome</keyword>
<feature type="region of interest" description="Disordered" evidence="1">
    <location>
        <begin position="1"/>
        <end position="29"/>
    </location>
</feature>
<name>A0A7X0EWV1_9ACTN</name>
<dbReference type="GO" id="GO:0004066">
    <property type="term" value="F:asparagine synthase (glutamine-hydrolyzing) activity"/>
    <property type="evidence" value="ECO:0007669"/>
    <property type="project" value="InterPro"/>
</dbReference>
<accession>A0A7X0EWV1</accession>
<organism evidence="3 4">
    <name type="scientific">Nonomuraea muscovyensis</name>
    <dbReference type="NCBI Taxonomy" id="1124761"/>
    <lineage>
        <taxon>Bacteria</taxon>
        <taxon>Bacillati</taxon>
        <taxon>Actinomycetota</taxon>
        <taxon>Actinomycetes</taxon>
        <taxon>Streptosporangiales</taxon>
        <taxon>Streptosporangiaceae</taxon>
        <taxon>Nonomuraea</taxon>
    </lineage>
</organism>
<reference evidence="3 4" key="1">
    <citation type="submission" date="2020-08" db="EMBL/GenBank/DDBJ databases">
        <title>Sequencing the genomes of 1000 actinobacteria strains.</title>
        <authorList>
            <person name="Klenk H.-P."/>
        </authorList>
    </citation>
    <scope>NUCLEOTIDE SEQUENCE [LARGE SCALE GENOMIC DNA]</scope>
    <source>
        <strain evidence="3 4">DSM 45913</strain>
    </source>
</reference>
<dbReference type="InterPro" id="IPR001962">
    <property type="entry name" value="Asn_synthase"/>
</dbReference>
<feature type="compositionally biased region" description="Low complexity" evidence="1">
    <location>
        <begin position="7"/>
        <end position="25"/>
    </location>
</feature>
<comment type="caution">
    <text evidence="3">The sequence shown here is derived from an EMBL/GenBank/DDBJ whole genome shotgun (WGS) entry which is preliminary data.</text>
</comment>
<dbReference type="InterPro" id="IPR014729">
    <property type="entry name" value="Rossmann-like_a/b/a_fold"/>
</dbReference>
<dbReference type="Pfam" id="PF00733">
    <property type="entry name" value="Asn_synthase"/>
    <property type="match status" value="1"/>
</dbReference>
<dbReference type="AlphaFoldDB" id="A0A7X0EWV1"/>
<dbReference type="Gene3D" id="3.40.50.620">
    <property type="entry name" value="HUPs"/>
    <property type="match status" value="1"/>
</dbReference>
<gene>
    <name evidence="3" type="ORF">FHU36_003947</name>
</gene>
<dbReference type="GO" id="GO:0006529">
    <property type="term" value="P:asparagine biosynthetic process"/>
    <property type="evidence" value="ECO:0007669"/>
    <property type="project" value="InterPro"/>
</dbReference>